<reference evidence="1 2" key="1">
    <citation type="submission" date="2020-01" db="EMBL/GenBank/DDBJ databases">
        <title>Insect and environment-associated Actinomycetes.</title>
        <authorList>
            <person name="Currrie C."/>
            <person name="Chevrette M."/>
            <person name="Carlson C."/>
            <person name="Stubbendieck R."/>
            <person name="Wendt-Pienkowski E."/>
        </authorList>
    </citation>
    <scope>NUCLEOTIDE SEQUENCE [LARGE SCALE GENOMIC DNA]</scope>
    <source>
        <strain evidence="1 2">SID7590</strain>
    </source>
</reference>
<comment type="caution">
    <text evidence="1">The sequence shown here is derived from an EMBL/GenBank/DDBJ whole genome shotgun (WGS) entry which is preliminary data.</text>
</comment>
<sequence>MTGQPDDLDRMRAELEVQRNAKRIAAGAADRFRDVLADALGHDENPGDDTLIADLRAHFGKTGPEPTRWRDFLTGAEAIRDQINATHRQEET</sequence>
<protein>
    <submittedName>
        <fullName evidence="1">Uncharacterized protein</fullName>
    </submittedName>
</protein>
<dbReference type="RefSeq" id="WP_164200594.1">
    <property type="nucleotide sequence ID" value="NZ_JAAGMP010000314.1"/>
</dbReference>
<dbReference type="AlphaFoldDB" id="A0A7K3RRT7"/>
<gene>
    <name evidence="1" type="ORF">G3I50_06620</name>
</gene>
<evidence type="ECO:0000313" key="1">
    <source>
        <dbReference type="EMBL" id="NEC17936.1"/>
    </source>
</evidence>
<dbReference type="Proteomes" id="UP000469670">
    <property type="component" value="Unassembled WGS sequence"/>
</dbReference>
<accession>A0A7K3RRT7</accession>
<proteinExistence type="predicted"/>
<organism evidence="1 2">
    <name type="scientific">Streptomyces parvus</name>
    <dbReference type="NCBI Taxonomy" id="66428"/>
    <lineage>
        <taxon>Bacteria</taxon>
        <taxon>Bacillati</taxon>
        <taxon>Actinomycetota</taxon>
        <taxon>Actinomycetes</taxon>
        <taxon>Kitasatosporales</taxon>
        <taxon>Streptomycetaceae</taxon>
        <taxon>Streptomyces</taxon>
    </lineage>
</organism>
<name>A0A7K3RRT7_9ACTN</name>
<dbReference type="EMBL" id="JAAGMP010000314">
    <property type="protein sequence ID" value="NEC17936.1"/>
    <property type="molecule type" value="Genomic_DNA"/>
</dbReference>
<evidence type="ECO:0000313" key="2">
    <source>
        <dbReference type="Proteomes" id="UP000469670"/>
    </source>
</evidence>